<gene>
    <name evidence="1" type="ORF">SNEC2469_LOCUS27803</name>
</gene>
<organism evidence="1 2">
    <name type="scientific">Symbiodinium necroappetens</name>
    <dbReference type="NCBI Taxonomy" id="1628268"/>
    <lineage>
        <taxon>Eukaryota</taxon>
        <taxon>Sar</taxon>
        <taxon>Alveolata</taxon>
        <taxon>Dinophyceae</taxon>
        <taxon>Suessiales</taxon>
        <taxon>Symbiodiniaceae</taxon>
        <taxon>Symbiodinium</taxon>
    </lineage>
</organism>
<evidence type="ECO:0000313" key="1">
    <source>
        <dbReference type="EMBL" id="CAE7866948.1"/>
    </source>
</evidence>
<feature type="non-terminal residue" evidence="1">
    <location>
        <position position="1"/>
    </location>
</feature>
<dbReference type="Proteomes" id="UP000601435">
    <property type="component" value="Unassembled WGS sequence"/>
</dbReference>
<evidence type="ECO:0000313" key="2">
    <source>
        <dbReference type="Proteomes" id="UP000601435"/>
    </source>
</evidence>
<sequence>MAKAAVADRGNDSTDIPEALKEFASIREQDAEEACHKLFKRYNLTLPFDIETIHAGNEGELKQLPVVKFSTWAKYLLDYEKLEHLIGVPEQDMEPRLEEFWHRYKVLNPEHQVFVLAENESLQLKRTVPVFAHIDEGRTYKSKALLILSIHGCLGKGTRSYAKRIVRKPHIKRDPMGMNYVGSTWSTHFTFGTLLRSLINDDDSCLDKLMAAFGSDMTQRATQGVTSANGQRRLWVQILGIKGDLPALGKIGGFVRNYSRVAKKQVSRPGALWERTAFEERPWVAEPPILAEIPCLPDKPEAFFMTDLWHNFHNGLAKFWVANALVIFIFTDGLVPGRSIEKKLEWLSDDFVSFCKRAGIMPFLKEFTRDNLSLDSFHSYPQGLWSKAVVSTHTMLYVQDFCDRFISPTTTDAVFKGIESRIAQGTRLVNVFLSVLYGEGFW</sequence>
<keyword evidence="2" id="KW-1185">Reference proteome</keyword>
<proteinExistence type="predicted"/>
<dbReference type="EMBL" id="CAJNJA010059229">
    <property type="protein sequence ID" value="CAE7866948.1"/>
    <property type="molecule type" value="Genomic_DNA"/>
</dbReference>
<accession>A0A813AFU4</accession>
<dbReference type="AlphaFoldDB" id="A0A813AFU4"/>
<protein>
    <submittedName>
        <fullName evidence="1">Uncharacterized protein</fullName>
    </submittedName>
</protein>
<name>A0A813AFU4_9DINO</name>
<comment type="caution">
    <text evidence="1">The sequence shown here is derived from an EMBL/GenBank/DDBJ whole genome shotgun (WGS) entry which is preliminary data.</text>
</comment>
<reference evidence="1" key="1">
    <citation type="submission" date="2021-02" db="EMBL/GenBank/DDBJ databases">
        <authorList>
            <person name="Dougan E. K."/>
            <person name="Rhodes N."/>
            <person name="Thang M."/>
            <person name="Chan C."/>
        </authorList>
    </citation>
    <scope>NUCLEOTIDE SEQUENCE</scope>
</reference>
<dbReference type="OrthoDB" id="414632at2759"/>